<accession>A0ABQ4A2S3</accession>
<protein>
    <submittedName>
        <fullName evidence="1">Uncharacterized protein</fullName>
    </submittedName>
</protein>
<dbReference type="RefSeq" id="WP_203841656.1">
    <property type="nucleotide sequence ID" value="NZ_BAAATV010000009.1"/>
</dbReference>
<organism evidence="1 2">
    <name type="scientific">Winogradskya humida</name>
    <dbReference type="NCBI Taxonomy" id="113566"/>
    <lineage>
        <taxon>Bacteria</taxon>
        <taxon>Bacillati</taxon>
        <taxon>Actinomycetota</taxon>
        <taxon>Actinomycetes</taxon>
        <taxon>Micromonosporales</taxon>
        <taxon>Micromonosporaceae</taxon>
        <taxon>Winogradskya</taxon>
    </lineage>
</organism>
<keyword evidence="2" id="KW-1185">Reference proteome</keyword>
<name>A0ABQ4A2S3_9ACTN</name>
<evidence type="ECO:0000313" key="1">
    <source>
        <dbReference type="EMBL" id="GIE24652.1"/>
    </source>
</evidence>
<gene>
    <name evidence="1" type="ORF">Ahu01nite_077540</name>
</gene>
<sequence>MVGIHDEMHSEWFPAPVPVPVVTGYGELGVRPDATPDEVRVATARRARVLTAERELAGLNSRSLTGSDRRAEHDDEHPPCSVLRLEPVWSLIFDDPAVALERLRADLESFLCGAEGGDAIPFPVPTDLERSDFSGDFRHHPLLDGVDHS</sequence>
<dbReference type="EMBL" id="BOMN01000112">
    <property type="protein sequence ID" value="GIE24652.1"/>
    <property type="molecule type" value="Genomic_DNA"/>
</dbReference>
<reference evidence="1 2" key="1">
    <citation type="submission" date="2021-01" db="EMBL/GenBank/DDBJ databases">
        <title>Whole genome shotgun sequence of Actinoplanes humidus NBRC 14915.</title>
        <authorList>
            <person name="Komaki H."/>
            <person name="Tamura T."/>
        </authorList>
    </citation>
    <scope>NUCLEOTIDE SEQUENCE [LARGE SCALE GENOMIC DNA]</scope>
    <source>
        <strain evidence="1 2">NBRC 14915</strain>
    </source>
</reference>
<dbReference type="Proteomes" id="UP000603200">
    <property type="component" value="Unassembled WGS sequence"/>
</dbReference>
<proteinExistence type="predicted"/>
<comment type="caution">
    <text evidence="1">The sequence shown here is derived from an EMBL/GenBank/DDBJ whole genome shotgun (WGS) entry which is preliminary data.</text>
</comment>
<evidence type="ECO:0000313" key="2">
    <source>
        <dbReference type="Proteomes" id="UP000603200"/>
    </source>
</evidence>